<evidence type="ECO:0000256" key="10">
    <source>
        <dbReference type="ARBA" id="ARBA00023136"/>
    </source>
</evidence>
<evidence type="ECO:0000256" key="13">
    <source>
        <dbReference type="ARBA" id="ARBA00023315"/>
    </source>
</evidence>
<feature type="transmembrane region" description="Helical" evidence="19">
    <location>
        <begin position="472"/>
        <end position="494"/>
    </location>
</feature>
<feature type="transmembrane region" description="Helical" evidence="19">
    <location>
        <begin position="49"/>
        <end position="66"/>
    </location>
</feature>
<dbReference type="InterPro" id="IPR004299">
    <property type="entry name" value="MBOAT_fam"/>
</dbReference>
<evidence type="ECO:0000256" key="6">
    <source>
        <dbReference type="ARBA" id="ARBA00022692"/>
    </source>
</evidence>
<evidence type="ECO:0000256" key="12">
    <source>
        <dbReference type="ARBA" id="ARBA00023264"/>
    </source>
</evidence>
<evidence type="ECO:0000256" key="9">
    <source>
        <dbReference type="ARBA" id="ARBA00023098"/>
    </source>
</evidence>
<keyword evidence="6 19" id="KW-0812">Transmembrane</keyword>
<dbReference type="EMBL" id="KZ992655">
    <property type="protein sequence ID" value="RKP07944.1"/>
    <property type="molecule type" value="Genomic_DNA"/>
</dbReference>
<keyword evidence="11" id="KW-0594">Phospholipid biosynthesis</keyword>
<feature type="transmembrane region" description="Helical" evidence="19">
    <location>
        <begin position="20"/>
        <end position="37"/>
    </location>
</feature>
<evidence type="ECO:0000313" key="20">
    <source>
        <dbReference type="EMBL" id="RKP07944.1"/>
    </source>
</evidence>
<evidence type="ECO:0000313" key="21">
    <source>
        <dbReference type="Proteomes" id="UP000271241"/>
    </source>
</evidence>
<evidence type="ECO:0000256" key="8">
    <source>
        <dbReference type="ARBA" id="ARBA00022989"/>
    </source>
</evidence>
<dbReference type="AlphaFoldDB" id="A0A4P9XPK4"/>
<dbReference type="Pfam" id="PF03062">
    <property type="entry name" value="MBOAT"/>
    <property type="match status" value="1"/>
</dbReference>
<feature type="transmembrane region" description="Helical" evidence="19">
    <location>
        <begin position="257"/>
        <end position="280"/>
    </location>
</feature>
<evidence type="ECO:0000256" key="18">
    <source>
        <dbReference type="SAM" id="MobiDB-lite"/>
    </source>
</evidence>
<keyword evidence="9" id="KW-0443">Lipid metabolism</keyword>
<dbReference type="GO" id="GO:0016020">
    <property type="term" value="C:membrane"/>
    <property type="evidence" value="ECO:0007669"/>
    <property type="project" value="UniProtKB-SubCell"/>
</dbReference>
<sequence>MSGKIPLDPLPQLVGLSDGTLRLLLTVLLAYPVAQVYRAYVLPRWSDKPAALNAYNVAVGLALSYFFNGTEIVHSLVTVLLTQLLCTVLAPSNPRAAAALVFVWNFGYLLVGYWLTQTEGYDLGWTCPQCILCLKLIGYGMDVQDGLLARRRAPDTQTKADPKEKKDGPGKDGYAKPLMLFDDNTCPLPTVPSLVQLVGFAYQPVSFIVGPQLSFSYYWSSLQRGLLGAQDPTALAASGSKGTNGRIRRVLRSVSLAILYLAGNQLFGALMPVGAIISPVSDSWSLPYRLGYMIISHRGVLMRYLGIWSLCEGACVLAGLGYNGLDEKGQSRWDGLANIYPMQFELSSSLTSVVGAFNINTNRWAKRYIFKRLRFLGSKQLSALGTLAFLAIWHGFHPGYLLCFGMEFLDMEAERRMVLLWRRMTGGRTLAAPVETAISLLGWLWTNLHLTYGLAAMEQRVFGRAWLYWQRVGFFSFWVSIGVILTTVVVSMLFRRPARSSSLAAKAAKAAGAEPAVELAEAAPVPVSTHDVLVGPQRRRASVVVEQDDLEVASHDMAAKIGKLVKD</sequence>
<evidence type="ECO:0000256" key="5">
    <source>
        <dbReference type="ARBA" id="ARBA00022679"/>
    </source>
</evidence>
<dbReference type="GO" id="GO:0006656">
    <property type="term" value="P:phosphatidylcholine biosynthetic process"/>
    <property type="evidence" value="ECO:0007669"/>
    <property type="project" value="TreeGrafter"/>
</dbReference>
<keyword evidence="7" id="KW-0256">Endoplasmic reticulum</keyword>
<dbReference type="OrthoDB" id="286734at2759"/>
<comment type="subcellular location">
    <subcellularLocation>
        <location evidence="2">Endoplasmic reticulum</location>
    </subcellularLocation>
    <subcellularLocation>
        <location evidence="1">Membrane</location>
        <topology evidence="1">Multi-pass membrane protein</topology>
    </subcellularLocation>
</comment>
<protein>
    <recommendedName>
        <fullName evidence="17">Lysophospholipid acyltransferase 5</fullName>
        <ecNumber evidence="15">2.3.1.23</ecNumber>
        <ecNumber evidence="16">2.3.1.n6</ecNumber>
    </recommendedName>
</protein>
<dbReference type="PANTHER" id="PTHR13906">
    <property type="entry name" value="PORCUPINE"/>
    <property type="match status" value="1"/>
</dbReference>
<evidence type="ECO:0000256" key="3">
    <source>
        <dbReference type="ARBA" id="ARBA00005189"/>
    </source>
</evidence>
<dbReference type="GO" id="GO:0030258">
    <property type="term" value="P:lipid modification"/>
    <property type="evidence" value="ECO:0007669"/>
    <property type="project" value="TreeGrafter"/>
</dbReference>
<accession>A0A4P9XPK4</accession>
<evidence type="ECO:0000256" key="2">
    <source>
        <dbReference type="ARBA" id="ARBA00004240"/>
    </source>
</evidence>
<evidence type="ECO:0000256" key="15">
    <source>
        <dbReference type="ARBA" id="ARBA00026120"/>
    </source>
</evidence>
<dbReference type="EC" id="2.3.1.n6" evidence="16"/>
<keyword evidence="12" id="KW-1208">Phospholipid metabolism</keyword>
<dbReference type="GO" id="GO:0047184">
    <property type="term" value="F:1-acylglycerophosphocholine O-acyltransferase activity"/>
    <property type="evidence" value="ECO:0007669"/>
    <property type="project" value="UniProtKB-EC"/>
</dbReference>
<dbReference type="EC" id="2.3.1.23" evidence="15"/>
<evidence type="ECO:0000256" key="4">
    <source>
        <dbReference type="ARBA" id="ARBA00022516"/>
    </source>
</evidence>
<keyword evidence="10 19" id="KW-0472">Membrane</keyword>
<feature type="transmembrane region" description="Helical" evidence="19">
    <location>
        <begin position="430"/>
        <end position="452"/>
    </location>
</feature>
<feature type="region of interest" description="Disordered" evidence="18">
    <location>
        <begin position="152"/>
        <end position="171"/>
    </location>
</feature>
<dbReference type="GO" id="GO:0071617">
    <property type="term" value="F:lysophospholipid acyltransferase activity"/>
    <property type="evidence" value="ECO:0007669"/>
    <property type="project" value="TreeGrafter"/>
</dbReference>
<keyword evidence="13 20" id="KW-0012">Acyltransferase</keyword>
<dbReference type="PANTHER" id="PTHR13906:SF14">
    <property type="entry name" value="LYSOPHOSPHOLIPID ACYLTRANSFERASE 5"/>
    <property type="match status" value="1"/>
</dbReference>
<evidence type="ECO:0000256" key="1">
    <source>
        <dbReference type="ARBA" id="ARBA00004141"/>
    </source>
</evidence>
<feature type="transmembrane region" description="Helical" evidence="19">
    <location>
        <begin position="383"/>
        <end position="409"/>
    </location>
</feature>
<evidence type="ECO:0000256" key="14">
    <source>
        <dbReference type="ARBA" id="ARBA00025707"/>
    </source>
</evidence>
<evidence type="ECO:0000256" key="19">
    <source>
        <dbReference type="SAM" id="Phobius"/>
    </source>
</evidence>
<evidence type="ECO:0000256" key="16">
    <source>
        <dbReference type="ARBA" id="ARBA00038923"/>
    </source>
</evidence>
<dbReference type="Proteomes" id="UP000271241">
    <property type="component" value="Unassembled WGS sequence"/>
</dbReference>
<evidence type="ECO:0000256" key="7">
    <source>
        <dbReference type="ARBA" id="ARBA00022824"/>
    </source>
</evidence>
<proteinExistence type="predicted"/>
<feature type="transmembrane region" description="Helical" evidence="19">
    <location>
        <begin position="97"/>
        <end position="115"/>
    </location>
</feature>
<evidence type="ECO:0000256" key="17">
    <source>
        <dbReference type="ARBA" id="ARBA00039721"/>
    </source>
</evidence>
<keyword evidence="4" id="KW-0444">Lipid biosynthesis</keyword>
<keyword evidence="21" id="KW-1185">Reference proteome</keyword>
<evidence type="ECO:0000256" key="11">
    <source>
        <dbReference type="ARBA" id="ARBA00023209"/>
    </source>
</evidence>
<comment type="pathway">
    <text evidence="14">Phospholipid metabolism.</text>
</comment>
<dbReference type="STRING" id="78915.A0A4P9XPK4"/>
<keyword evidence="8 19" id="KW-1133">Transmembrane helix</keyword>
<name>A0A4P9XPK4_9FUNG</name>
<gene>
    <name evidence="20" type="ORF">THASP1DRAFT_30243</name>
</gene>
<feature type="transmembrane region" description="Helical" evidence="19">
    <location>
        <begin position="301"/>
        <end position="322"/>
    </location>
</feature>
<dbReference type="GO" id="GO:0005783">
    <property type="term" value="C:endoplasmic reticulum"/>
    <property type="evidence" value="ECO:0007669"/>
    <property type="project" value="UniProtKB-SubCell"/>
</dbReference>
<keyword evidence="5 20" id="KW-0808">Transferase</keyword>
<comment type="pathway">
    <text evidence="3">Lipid metabolism.</text>
</comment>
<organism evidence="20 21">
    <name type="scientific">Thamnocephalis sphaerospora</name>
    <dbReference type="NCBI Taxonomy" id="78915"/>
    <lineage>
        <taxon>Eukaryota</taxon>
        <taxon>Fungi</taxon>
        <taxon>Fungi incertae sedis</taxon>
        <taxon>Zoopagomycota</taxon>
        <taxon>Zoopagomycotina</taxon>
        <taxon>Zoopagomycetes</taxon>
        <taxon>Zoopagales</taxon>
        <taxon>Sigmoideomycetaceae</taxon>
        <taxon>Thamnocephalis</taxon>
    </lineage>
</organism>
<dbReference type="InterPro" id="IPR049941">
    <property type="entry name" value="LPLAT_7/PORCN-like"/>
</dbReference>
<reference evidence="21" key="1">
    <citation type="journal article" date="2018" name="Nat. Microbiol.">
        <title>Leveraging single-cell genomics to expand the fungal tree of life.</title>
        <authorList>
            <person name="Ahrendt S.R."/>
            <person name="Quandt C.A."/>
            <person name="Ciobanu D."/>
            <person name="Clum A."/>
            <person name="Salamov A."/>
            <person name="Andreopoulos B."/>
            <person name="Cheng J.F."/>
            <person name="Woyke T."/>
            <person name="Pelin A."/>
            <person name="Henrissat B."/>
            <person name="Reynolds N.K."/>
            <person name="Benny G.L."/>
            <person name="Smith M.E."/>
            <person name="James T.Y."/>
            <person name="Grigoriev I.V."/>
        </authorList>
    </citation>
    <scope>NUCLEOTIDE SEQUENCE [LARGE SCALE GENOMIC DNA]</scope>
    <source>
        <strain evidence="21">RSA 1356</strain>
    </source>
</reference>